<dbReference type="Gene3D" id="3.40.190.10">
    <property type="entry name" value="Periplasmic binding protein-like II"/>
    <property type="match status" value="2"/>
</dbReference>
<keyword evidence="7" id="KW-1185">Reference proteome</keyword>
<accession>A0A7Z0EFM8</accession>
<dbReference type="AlphaFoldDB" id="A0A7Z0EFM8"/>
<keyword evidence="2" id="KW-0805">Transcription regulation</keyword>
<comment type="similarity">
    <text evidence="1">Belongs to the LysR transcriptional regulatory family.</text>
</comment>
<gene>
    <name evidence="6" type="ORF">HNR05_002141</name>
</gene>
<protein>
    <submittedName>
        <fullName evidence="6">DNA-binding transcriptional LysR family regulator</fullName>
    </submittedName>
</protein>
<dbReference type="Pfam" id="PF03466">
    <property type="entry name" value="LysR_substrate"/>
    <property type="match status" value="1"/>
</dbReference>
<feature type="domain" description="HTH lysR-type" evidence="5">
    <location>
        <begin position="4"/>
        <end position="62"/>
    </location>
</feature>
<keyword evidence="3 6" id="KW-0238">DNA-binding</keyword>
<reference evidence="6 7" key="1">
    <citation type="submission" date="2020-07" db="EMBL/GenBank/DDBJ databases">
        <title>Sequencing the genomes of 1000 actinobacteria strains.</title>
        <authorList>
            <person name="Klenk H.-P."/>
        </authorList>
    </citation>
    <scope>NUCLEOTIDE SEQUENCE [LARGE SCALE GENOMIC DNA]</scope>
    <source>
        <strain evidence="6 7">LI1</strain>
    </source>
</reference>
<dbReference type="GO" id="GO:0003677">
    <property type="term" value="F:DNA binding"/>
    <property type="evidence" value="ECO:0007669"/>
    <property type="project" value="UniProtKB-KW"/>
</dbReference>
<dbReference type="InterPro" id="IPR000847">
    <property type="entry name" value="LysR_HTH_N"/>
</dbReference>
<dbReference type="FunFam" id="1.10.10.10:FF:000001">
    <property type="entry name" value="LysR family transcriptional regulator"/>
    <property type="match status" value="1"/>
</dbReference>
<dbReference type="PROSITE" id="PS50931">
    <property type="entry name" value="HTH_LYSR"/>
    <property type="match status" value="1"/>
</dbReference>
<sequence length="331" mass="35287">MADFTLRQLAYFVGIAEAGSISDAAARLHVSASALSAALTDLEASVGMQLCIRRKAHGVTLTPNGVDVLDKARRVLRAADEIRHTHGSPAGELRGPITLGCYVTLAPTVVPALLEATSAVHPGLTFTLVESAQDGLLRGLFDGDIDLAVVYDMHLPGGLNRVLLYEVRLHVLLPAGHRLCPPTGVDAPADAPGTDAPAEAGVDLADLIDEPFVLFDAAPSREYTLGLLEARGLHPEVAHRTSSYEMVRALVARGQGWSVLVQRPAQPFSYEGRPVVSLPISPAAPLVGVYLVWPEDVTLTPRAQAVVDCARDVPWPARAEERRSEMTGRES</sequence>
<dbReference type="InterPro" id="IPR005119">
    <property type="entry name" value="LysR_subst-bd"/>
</dbReference>
<dbReference type="Proteomes" id="UP000537260">
    <property type="component" value="Unassembled WGS sequence"/>
</dbReference>
<proteinExistence type="inferred from homology"/>
<evidence type="ECO:0000256" key="4">
    <source>
        <dbReference type="ARBA" id="ARBA00023163"/>
    </source>
</evidence>
<evidence type="ECO:0000256" key="2">
    <source>
        <dbReference type="ARBA" id="ARBA00023015"/>
    </source>
</evidence>
<evidence type="ECO:0000259" key="5">
    <source>
        <dbReference type="PROSITE" id="PS50931"/>
    </source>
</evidence>
<dbReference type="SUPFAM" id="SSF53850">
    <property type="entry name" value="Periplasmic binding protein-like II"/>
    <property type="match status" value="1"/>
</dbReference>
<dbReference type="Pfam" id="PF00126">
    <property type="entry name" value="HTH_1"/>
    <property type="match status" value="1"/>
</dbReference>
<comment type="caution">
    <text evidence="6">The sequence shown here is derived from an EMBL/GenBank/DDBJ whole genome shotgun (WGS) entry which is preliminary data.</text>
</comment>
<dbReference type="PANTHER" id="PTHR30346:SF0">
    <property type="entry name" value="HCA OPERON TRANSCRIPTIONAL ACTIVATOR HCAR"/>
    <property type="match status" value="1"/>
</dbReference>
<evidence type="ECO:0000313" key="6">
    <source>
        <dbReference type="EMBL" id="NYJ20350.1"/>
    </source>
</evidence>
<dbReference type="PANTHER" id="PTHR30346">
    <property type="entry name" value="TRANSCRIPTIONAL DUAL REGULATOR HCAR-RELATED"/>
    <property type="match status" value="1"/>
</dbReference>
<dbReference type="Gene3D" id="1.10.10.10">
    <property type="entry name" value="Winged helix-like DNA-binding domain superfamily/Winged helix DNA-binding domain"/>
    <property type="match status" value="1"/>
</dbReference>
<evidence type="ECO:0000313" key="7">
    <source>
        <dbReference type="Proteomes" id="UP000537260"/>
    </source>
</evidence>
<dbReference type="InterPro" id="IPR036388">
    <property type="entry name" value="WH-like_DNA-bd_sf"/>
</dbReference>
<evidence type="ECO:0000256" key="3">
    <source>
        <dbReference type="ARBA" id="ARBA00023125"/>
    </source>
</evidence>
<evidence type="ECO:0000256" key="1">
    <source>
        <dbReference type="ARBA" id="ARBA00009437"/>
    </source>
</evidence>
<dbReference type="RefSeq" id="WP_343062550.1">
    <property type="nucleotide sequence ID" value="NZ_JACCFM010000001.1"/>
</dbReference>
<name>A0A7Z0EFM8_9MICO</name>
<dbReference type="GO" id="GO:0032993">
    <property type="term" value="C:protein-DNA complex"/>
    <property type="evidence" value="ECO:0007669"/>
    <property type="project" value="TreeGrafter"/>
</dbReference>
<dbReference type="EMBL" id="JACCFM010000001">
    <property type="protein sequence ID" value="NYJ20350.1"/>
    <property type="molecule type" value="Genomic_DNA"/>
</dbReference>
<dbReference type="SUPFAM" id="SSF46785">
    <property type="entry name" value="Winged helix' DNA-binding domain"/>
    <property type="match status" value="1"/>
</dbReference>
<dbReference type="GO" id="GO:0003700">
    <property type="term" value="F:DNA-binding transcription factor activity"/>
    <property type="evidence" value="ECO:0007669"/>
    <property type="project" value="InterPro"/>
</dbReference>
<dbReference type="InterPro" id="IPR036390">
    <property type="entry name" value="WH_DNA-bd_sf"/>
</dbReference>
<keyword evidence="4" id="KW-0804">Transcription</keyword>
<organism evidence="6 7">
    <name type="scientific">Glaciibacter psychrotolerans</name>
    <dbReference type="NCBI Taxonomy" id="670054"/>
    <lineage>
        <taxon>Bacteria</taxon>
        <taxon>Bacillati</taxon>
        <taxon>Actinomycetota</taxon>
        <taxon>Actinomycetes</taxon>
        <taxon>Micrococcales</taxon>
        <taxon>Microbacteriaceae</taxon>
        <taxon>Glaciibacter</taxon>
    </lineage>
</organism>